<feature type="transmembrane region" description="Helical" evidence="2">
    <location>
        <begin position="16"/>
        <end position="37"/>
    </location>
</feature>
<dbReference type="CDD" id="cd05237">
    <property type="entry name" value="UDP_invert_4-6DH_SDR_e"/>
    <property type="match status" value="1"/>
</dbReference>
<feature type="transmembrane region" description="Helical" evidence="2">
    <location>
        <begin position="49"/>
        <end position="70"/>
    </location>
</feature>
<dbReference type="InterPro" id="IPR051203">
    <property type="entry name" value="Polysaccharide_Synthase-Rel"/>
</dbReference>
<proteinExistence type="inferred from homology"/>
<gene>
    <name evidence="4" type="ORF">IQ31_02421</name>
</gene>
<reference evidence="4 5" key="1">
    <citation type="journal article" date="2015" name="Stand. Genomic Sci.">
        <title>Genomic Encyclopedia of Bacterial and Archaeal Type Strains, Phase III: the genomes of soil and plant-associated and newly described type strains.</title>
        <authorList>
            <person name="Whitman W.B."/>
            <person name="Woyke T."/>
            <person name="Klenk H.P."/>
            <person name="Zhou Y."/>
            <person name="Lilburn T.G."/>
            <person name="Beck B.J."/>
            <person name="De Vos P."/>
            <person name="Vandamme P."/>
            <person name="Eisen J.A."/>
            <person name="Garrity G."/>
            <person name="Hugenholtz P."/>
            <person name="Kyrpides N.C."/>
        </authorList>
    </citation>
    <scope>NUCLEOTIDE SEQUENCE [LARGE SCALE GENOMIC DNA]</scope>
    <source>
        <strain evidence="4 5">CGMCC 1.6855</strain>
    </source>
</reference>
<dbReference type="InterPro" id="IPR036291">
    <property type="entry name" value="NAD(P)-bd_dom_sf"/>
</dbReference>
<dbReference type="SUPFAM" id="SSF51735">
    <property type="entry name" value="NAD(P)-binding Rossmann-fold domains"/>
    <property type="match status" value="2"/>
</dbReference>
<keyword evidence="2" id="KW-0472">Membrane</keyword>
<feature type="transmembrane region" description="Helical" evidence="2">
    <location>
        <begin position="82"/>
        <end position="102"/>
    </location>
</feature>
<dbReference type="Proteomes" id="UP000315908">
    <property type="component" value="Unassembled WGS sequence"/>
</dbReference>
<dbReference type="AlphaFoldDB" id="A0A562MKA3"/>
<dbReference type="Gene3D" id="3.40.50.720">
    <property type="entry name" value="NAD(P)-binding Rossmann-like Domain"/>
    <property type="match status" value="2"/>
</dbReference>
<organism evidence="4 5">
    <name type="scientific">Sphingobacterium siyangense</name>
    <dbReference type="NCBI Taxonomy" id="459529"/>
    <lineage>
        <taxon>Bacteria</taxon>
        <taxon>Pseudomonadati</taxon>
        <taxon>Bacteroidota</taxon>
        <taxon>Sphingobacteriia</taxon>
        <taxon>Sphingobacteriales</taxon>
        <taxon>Sphingobacteriaceae</taxon>
        <taxon>Sphingobacterium</taxon>
    </lineage>
</organism>
<evidence type="ECO:0000256" key="2">
    <source>
        <dbReference type="SAM" id="Phobius"/>
    </source>
</evidence>
<keyword evidence="2" id="KW-1133">Transmembrane helix</keyword>
<dbReference type="RefSeq" id="WP_145328109.1">
    <property type="nucleotide sequence ID" value="NZ_VLKR01000011.1"/>
</dbReference>
<evidence type="ECO:0000313" key="4">
    <source>
        <dbReference type="EMBL" id="TWI19981.1"/>
    </source>
</evidence>
<feature type="domain" description="Polysaccharide biosynthesis protein CapD-like" evidence="3">
    <location>
        <begin position="299"/>
        <end position="582"/>
    </location>
</feature>
<feature type="transmembrane region" description="Helical" evidence="2">
    <location>
        <begin position="122"/>
        <end position="140"/>
    </location>
</feature>
<comment type="similarity">
    <text evidence="1">Belongs to the polysaccharide synthase family.</text>
</comment>
<comment type="caution">
    <text evidence="4">The sequence shown here is derived from an EMBL/GenBank/DDBJ whole genome shotgun (WGS) entry which is preliminary data.</text>
</comment>
<dbReference type="EMBL" id="VLKR01000011">
    <property type="protein sequence ID" value="TWI19981.1"/>
    <property type="molecule type" value="Genomic_DNA"/>
</dbReference>
<protein>
    <submittedName>
        <fullName evidence="4">FlaA1/EpsC-like NDP-sugar epimerase</fullName>
    </submittedName>
</protein>
<dbReference type="PANTHER" id="PTHR43318">
    <property type="entry name" value="UDP-N-ACETYLGLUCOSAMINE 4,6-DEHYDRATASE"/>
    <property type="match status" value="1"/>
</dbReference>
<dbReference type="Pfam" id="PF13727">
    <property type="entry name" value="CoA_binding_3"/>
    <property type="match status" value="1"/>
</dbReference>
<evidence type="ECO:0000313" key="5">
    <source>
        <dbReference type="Proteomes" id="UP000315908"/>
    </source>
</evidence>
<evidence type="ECO:0000256" key="1">
    <source>
        <dbReference type="ARBA" id="ARBA00007430"/>
    </source>
</evidence>
<sequence>MSNLWREGLSVNKPRWVILLIDMIIVVVSFLASYVLIFKHRGGVELDALGIQLILVSTIYLICFLLLGTFKGVIHKTGLRELQRMVFAIGLGYFSSVLVCKLLEWTQPSFLHEAFPFSDTQLLFHALIAGFGMTFSRVLYRALYHELMWGGKDNRIPVILFGAGNMGNTTFHFIHTTSRTKYRIVAIMDDNPHRIGNRIQGFRIHDINKLNKEFVNRHGNAAELIVAIDNRSPERLSNVFRLAEPIPLVVKIIPDTARLLAGEVATRQIRSLRIEDLLGRKAIDLDNPSIAAEMKDQIVLVTGGAGSIGGELVRQLAHTDLKQLIVVDQAESALYDIQQELSASANFDRCLFMVGNVRDALFMETLFQVYGPTYVFHAAAYKHVPLMEANPYESILTNVWGSYNVAQLADKYGVSKFVMVSTDKAVNPTNVMGATKRVAEIAISTVNSNSKTNFIITRFGNVLGSNGSVIPLFEKQMLKGGPLTITDPNITRYFMTIPEACQLVQEAAVMGKGGEIFVFDMGEPVKIIDLAKQMIRLKGYNYPEDIDIKFVGLRPGEKIFEELLANGENTEKTYHEKIMIAKVNTPDLDVQKARVEQLCALAKTADPNTDKMKLVQLVKDIVPEYRSQNSVFETLDK</sequence>
<evidence type="ECO:0000259" key="3">
    <source>
        <dbReference type="Pfam" id="PF02719"/>
    </source>
</evidence>
<dbReference type="Pfam" id="PF02719">
    <property type="entry name" value="Polysacc_synt_2"/>
    <property type="match status" value="1"/>
</dbReference>
<dbReference type="PANTHER" id="PTHR43318:SF1">
    <property type="entry name" value="POLYSACCHARIDE BIOSYNTHESIS PROTEIN EPSC-RELATED"/>
    <property type="match status" value="1"/>
</dbReference>
<dbReference type="InterPro" id="IPR003869">
    <property type="entry name" value="Polysac_CapD-like"/>
</dbReference>
<dbReference type="OrthoDB" id="9803111at2"/>
<accession>A0A562MKA3</accession>
<keyword evidence="2" id="KW-0812">Transmembrane</keyword>
<name>A0A562MKA3_9SPHI</name>